<sequence>MFVEPDASCELNAYWQLKIVSGQMRVKVNRF</sequence>
<dbReference type="Proteomes" id="UP000531231">
    <property type="component" value="Unassembled WGS sequence"/>
</dbReference>
<gene>
    <name evidence="1" type="ORF">HNQ68_003328</name>
</gene>
<organism evidence="1 2">
    <name type="scientific">Pseudochrobactrum saccharolyticum</name>
    <dbReference type="NCBI Taxonomy" id="354352"/>
    <lineage>
        <taxon>Bacteria</taxon>
        <taxon>Pseudomonadati</taxon>
        <taxon>Pseudomonadota</taxon>
        <taxon>Alphaproteobacteria</taxon>
        <taxon>Hyphomicrobiales</taxon>
        <taxon>Brucellaceae</taxon>
        <taxon>Pseudochrobactrum</taxon>
    </lineage>
</organism>
<dbReference type="AlphaFoldDB" id="A0A7W8AM16"/>
<evidence type="ECO:0000313" key="2">
    <source>
        <dbReference type="Proteomes" id="UP000531231"/>
    </source>
</evidence>
<keyword evidence="2" id="KW-1185">Reference proteome</keyword>
<accession>A0A7W8AM16</accession>
<evidence type="ECO:0000313" key="1">
    <source>
        <dbReference type="EMBL" id="MBB5092765.1"/>
    </source>
</evidence>
<comment type="caution">
    <text evidence="1">The sequence shown here is derived from an EMBL/GenBank/DDBJ whole genome shotgun (WGS) entry which is preliminary data.</text>
</comment>
<proteinExistence type="predicted"/>
<protein>
    <submittedName>
        <fullName evidence="1">Uncharacterized protein</fullName>
    </submittedName>
</protein>
<dbReference type="EMBL" id="JACHIL010000007">
    <property type="protein sequence ID" value="MBB5092765.1"/>
    <property type="molecule type" value="Genomic_DNA"/>
</dbReference>
<reference evidence="1 2" key="1">
    <citation type="submission" date="2020-08" db="EMBL/GenBank/DDBJ databases">
        <title>Genomic Encyclopedia of Type Strains, Phase IV (KMG-IV): sequencing the most valuable type-strain genomes for metagenomic binning, comparative biology and taxonomic classification.</title>
        <authorList>
            <person name="Goeker M."/>
        </authorList>
    </citation>
    <scope>NUCLEOTIDE SEQUENCE [LARGE SCALE GENOMIC DNA]</scope>
    <source>
        <strain evidence="1 2">DSM 25620</strain>
    </source>
</reference>
<name>A0A7W8AM16_9HYPH</name>